<name>A0ABD2Q9R5_9PLAT</name>
<dbReference type="EMBL" id="JBJKFK010000569">
    <property type="protein sequence ID" value="KAL3316277.1"/>
    <property type="molecule type" value="Genomic_DNA"/>
</dbReference>
<reference evidence="2 3" key="1">
    <citation type="submission" date="2024-11" db="EMBL/GenBank/DDBJ databases">
        <title>Adaptive evolution of stress response genes in parasites aligns with host niche diversity.</title>
        <authorList>
            <person name="Hahn C."/>
            <person name="Resl P."/>
        </authorList>
    </citation>
    <scope>NUCLEOTIDE SEQUENCE [LARGE SCALE GENOMIC DNA]</scope>
    <source>
        <strain evidence="2">EGGRZ-B1_66</strain>
        <tissue evidence="2">Body</tissue>
    </source>
</reference>
<dbReference type="Proteomes" id="UP001626550">
    <property type="component" value="Unassembled WGS sequence"/>
</dbReference>
<dbReference type="AlphaFoldDB" id="A0ABD2Q9R5"/>
<accession>A0ABD2Q9R5</accession>
<protein>
    <submittedName>
        <fullName evidence="2">Uncharacterized protein</fullName>
    </submittedName>
</protein>
<organism evidence="2 3">
    <name type="scientific">Cichlidogyrus casuarinus</name>
    <dbReference type="NCBI Taxonomy" id="1844966"/>
    <lineage>
        <taxon>Eukaryota</taxon>
        <taxon>Metazoa</taxon>
        <taxon>Spiralia</taxon>
        <taxon>Lophotrochozoa</taxon>
        <taxon>Platyhelminthes</taxon>
        <taxon>Monogenea</taxon>
        <taxon>Monopisthocotylea</taxon>
        <taxon>Dactylogyridea</taxon>
        <taxon>Ancyrocephalidae</taxon>
        <taxon>Cichlidogyrus</taxon>
    </lineage>
</organism>
<evidence type="ECO:0000313" key="2">
    <source>
        <dbReference type="EMBL" id="KAL3316277.1"/>
    </source>
</evidence>
<comment type="caution">
    <text evidence="2">The sequence shown here is derived from an EMBL/GenBank/DDBJ whole genome shotgun (WGS) entry which is preliminary data.</text>
</comment>
<gene>
    <name evidence="2" type="ORF">Ciccas_005084</name>
</gene>
<evidence type="ECO:0000313" key="3">
    <source>
        <dbReference type="Proteomes" id="UP001626550"/>
    </source>
</evidence>
<keyword evidence="3" id="KW-1185">Reference proteome</keyword>
<proteinExistence type="predicted"/>
<sequence length="191" mass="21826">MNSTNQDADVVEQFCVSKKVKLDSNIVTYTSDSESDDKKNGDMNSSDDEELPNMNVLSKLPLSTFLSSSGFKQKSMNFRKTVRSGGEKGFHPFNAYELELRSKYNKMKQKNKFTKLNEILPLVSSTLSPIESSKEDTIAQLKDLCSIKRQLVFLVRNLYMPSYTDSVAESRFIRHINSKMAHRIKAFAFIR</sequence>
<evidence type="ECO:0000256" key="1">
    <source>
        <dbReference type="SAM" id="MobiDB-lite"/>
    </source>
</evidence>
<feature type="region of interest" description="Disordered" evidence="1">
    <location>
        <begin position="27"/>
        <end position="53"/>
    </location>
</feature>